<dbReference type="HOGENOM" id="CLU_1413763_0_0_5"/>
<protein>
    <submittedName>
        <fullName evidence="2">Uncharacterized protein</fullName>
    </submittedName>
</protein>
<dbReference type="Proteomes" id="UP000006639">
    <property type="component" value="Chromosome"/>
</dbReference>
<dbReference type="RefSeq" id="WP_013950639.1">
    <property type="nucleotide sequence ID" value="NC_015722.1"/>
</dbReference>
<dbReference type="AlphaFoldDB" id="F7XUS4"/>
<accession>F7XUS4</accession>
<gene>
    <name evidence="2" type="ordered locus">midi_00101</name>
</gene>
<feature type="compositionally biased region" description="Basic and acidic residues" evidence="1">
    <location>
        <begin position="173"/>
        <end position="192"/>
    </location>
</feature>
<reference evidence="2 3" key="1">
    <citation type="journal article" date="2011" name="Mol. Biol. Evol.">
        <title>Phylogenomic evidence for the presence of a flagellum and cbb3 oxidase in the free-living mitochondrial ancestor.</title>
        <authorList>
            <person name="Sassera D."/>
            <person name="Lo N."/>
            <person name="Epis S."/>
            <person name="D'Auria G."/>
            <person name="Montagna M."/>
            <person name="Comandatore F."/>
            <person name="Horner D."/>
            <person name="Pereto J."/>
            <person name="Luciano A.M."/>
            <person name="Franciosi F."/>
            <person name="Ferri E."/>
            <person name="Crotti E."/>
            <person name="Bazzocchi C."/>
            <person name="Daffonchio D."/>
            <person name="Sacchi L."/>
            <person name="Moya A."/>
            <person name="Latorre A."/>
            <person name="Bandi C."/>
        </authorList>
    </citation>
    <scope>NUCLEOTIDE SEQUENCE [LARGE SCALE GENOMIC DNA]</scope>
    <source>
        <strain evidence="2 3">IricVA</strain>
    </source>
</reference>
<feature type="region of interest" description="Disordered" evidence="1">
    <location>
        <begin position="162"/>
        <end position="192"/>
    </location>
</feature>
<dbReference type="KEGG" id="mmn:midi_00101"/>
<evidence type="ECO:0000313" key="3">
    <source>
        <dbReference type="Proteomes" id="UP000006639"/>
    </source>
</evidence>
<evidence type="ECO:0000256" key="1">
    <source>
        <dbReference type="SAM" id="MobiDB-lite"/>
    </source>
</evidence>
<sequence length="192" mass="21151">MRSERKTTDRKAFYLDKYIDQREITIYCNDAPGVPVLADILGLTTAALVAAVCFPSAIAHFVGTTIGAARIGDIITEQPWKLIEQPLKIFAVIACSRAIRDFSVDFLKSSSTPIGLNTHLTVGLKDAQSSKENSAEDNYNEHRKCEHAIEAQVKPLNTNNSFVYHDGGVASNEEAHTEERPIANEHPIPDTE</sequence>
<dbReference type="STRING" id="696127.midi_00101"/>
<name>F7XUS4_MIDMI</name>
<dbReference type="EMBL" id="CP002130">
    <property type="protein sequence ID" value="AEI88423.1"/>
    <property type="molecule type" value="Genomic_DNA"/>
</dbReference>
<proteinExistence type="predicted"/>
<evidence type="ECO:0000313" key="2">
    <source>
        <dbReference type="EMBL" id="AEI88423.1"/>
    </source>
</evidence>
<keyword evidence="3" id="KW-1185">Reference proteome</keyword>
<organism evidence="2 3">
    <name type="scientific">Midichloria mitochondrii (strain IricVA)</name>
    <dbReference type="NCBI Taxonomy" id="696127"/>
    <lineage>
        <taxon>Bacteria</taxon>
        <taxon>Pseudomonadati</taxon>
        <taxon>Pseudomonadota</taxon>
        <taxon>Alphaproteobacteria</taxon>
        <taxon>Rickettsiales</taxon>
        <taxon>Candidatus Midichloriaceae</taxon>
        <taxon>Candidatus Midichloria</taxon>
    </lineage>
</organism>